<proteinExistence type="predicted"/>
<dbReference type="PROSITE" id="PS51194">
    <property type="entry name" value="HELICASE_CTER"/>
    <property type="match status" value="1"/>
</dbReference>
<dbReference type="PANTHER" id="PTHR47961">
    <property type="entry name" value="DNA POLYMERASE THETA, PUTATIVE (AFU_ORTHOLOGUE AFUA_1G05260)-RELATED"/>
    <property type="match status" value="1"/>
</dbReference>
<evidence type="ECO:0000259" key="5">
    <source>
        <dbReference type="PROSITE" id="PS51192"/>
    </source>
</evidence>
<evidence type="ECO:0000313" key="7">
    <source>
        <dbReference type="EMBL" id="KGF44844.1"/>
    </source>
</evidence>
<evidence type="ECO:0000313" key="8">
    <source>
        <dbReference type="Proteomes" id="UP000029525"/>
    </source>
</evidence>
<evidence type="ECO:0000256" key="3">
    <source>
        <dbReference type="ARBA" id="ARBA00022806"/>
    </source>
</evidence>
<dbReference type="InterPro" id="IPR014001">
    <property type="entry name" value="Helicase_ATP-bd"/>
</dbReference>
<sequence>MMQTNDIYNTCLDISNVLNAGDISNARSKVITLLHEINGTNNNSYMELVNHLIREVGLLPYIDTYTASWEDRFVCEVFKVNIGERKPCVLHTAQSQVLKKLLEGKSVAVSAPTSFGKSFVIDAFIAIKQPINVVILVPTVALADETRRRICRKFSHQYKIITTTDVELAEKNILVFPQERAFAYIDKLPSIDILIVDEFYKASTNFDLERSSTLLSSMVELGKKAKQRYYLAPNIHEIEENVFTEGMTFLRMDFKTVVTHAWRLYKSRPKNEDKQSFKTRKLIELINTGIGKALIYTGTYKGIEEVTTILNRNLYNKDSELLANFSDWLECNYGEKYILKDLVKHGIGIHNGQLHRSLSQIQIKLFEEQNGLDYLVSTSSIIEGVNTQAESVVLWSNKNGAHKIDYFTFRNIIGRAGRMFRYFVGRVYMLEEPPSQENTKLRLEFPDDVVKKLDGNDPGIKLNNEQYVKIQRYQDEMIELLGTDIWHRIERIPQIRSCKPSMLKIIAEKLKTDSNWPTNCDALQNNNTWEWRDALGDIIEILEYHRKGHLRYYACACSNGWKMTIKELYNTVKDYGITYEDIFTFERYVSFNLSSIIAVINIIRQELYPNSSNIANFVYKASNAFLPKIVFQLEEYGLPRMISKKIQNAGLINLEDDSKEITIVIQEFNTIGIEYLEQKIPNLHSFDKYILKHFMNGIRCITTNQKN</sequence>
<evidence type="ECO:0000256" key="1">
    <source>
        <dbReference type="ARBA" id="ARBA00022741"/>
    </source>
</evidence>
<dbReference type="Proteomes" id="UP000029525">
    <property type="component" value="Unassembled WGS sequence"/>
</dbReference>
<dbReference type="GeneID" id="99672128"/>
<dbReference type="InterPro" id="IPR001650">
    <property type="entry name" value="Helicase_C-like"/>
</dbReference>
<keyword evidence="3 7" id="KW-0347">Helicase</keyword>
<dbReference type="EMBL" id="JRNQ01000026">
    <property type="protein sequence ID" value="KGF44844.1"/>
    <property type="molecule type" value="Genomic_DNA"/>
</dbReference>
<dbReference type="GO" id="GO:0016787">
    <property type="term" value="F:hydrolase activity"/>
    <property type="evidence" value="ECO:0007669"/>
    <property type="project" value="UniProtKB-KW"/>
</dbReference>
<name>A0A096CHU5_9BACT</name>
<gene>
    <name evidence="7" type="ORF">HMPREF0647_05215</name>
</gene>
<dbReference type="InterPro" id="IPR011545">
    <property type="entry name" value="DEAD/DEAH_box_helicase_dom"/>
</dbReference>
<feature type="domain" description="Helicase C-terminal" evidence="6">
    <location>
        <begin position="278"/>
        <end position="468"/>
    </location>
</feature>
<dbReference type="PROSITE" id="PS51192">
    <property type="entry name" value="HELICASE_ATP_BIND_1"/>
    <property type="match status" value="1"/>
</dbReference>
<feature type="domain" description="Helicase ATP-binding" evidence="5">
    <location>
        <begin position="98"/>
        <end position="232"/>
    </location>
</feature>
<dbReference type="Pfam" id="PF00270">
    <property type="entry name" value="DEAD"/>
    <property type="match status" value="1"/>
</dbReference>
<evidence type="ECO:0000256" key="2">
    <source>
        <dbReference type="ARBA" id="ARBA00022801"/>
    </source>
</evidence>
<dbReference type="InterPro" id="IPR050474">
    <property type="entry name" value="Hel308_SKI2-like"/>
</dbReference>
<comment type="caution">
    <text evidence="7">The sequence shown here is derived from an EMBL/GenBank/DDBJ whole genome shotgun (WGS) entry which is preliminary data.</text>
</comment>
<dbReference type="GO" id="GO:0005524">
    <property type="term" value="F:ATP binding"/>
    <property type="evidence" value="ECO:0007669"/>
    <property type="project" value="UniProtKB-KW"/>
</dbReference>
<dbReference type="RefSeq" id="WP_004355287.1">
    <property type="nucleotide sequence ID" value="NZ_JRNQ01000026.1"/>
</dbReference>
<keyword evidence="2" id="KW-0378">Hydrolase</keyword>
<dbReference type="OrthoDB" id="9815222at2"/>
<dbReference type="GO" id="GO:0003676">
    <property type="term" value="F:nucleic acid binding"/>
    <property type="evidence" value="ECO:0007669"/>
    <property type="project" value="InterPro"/>
</dbReference>
<dbReference type="AlphaFoldDB" id="A0A096CHU5"/>
<keyword evidence="1" id="KW-0547">Nucleotide-binding</keyword>
<keyword evidence="4" id="KW-0067">ATP-binding</keyword>
<dbReference type="SMART" id="SM00487">
    <property type="entry name" value="DEXDc"/>
    <property type="match status" value="1"/>
</dbReference>
<organism evidence="7 8">
    <name type="scientific">Prevotella bivia DNF00320</name>
    <dbReference type="NCBI Taxonomy" id="1401068"/>
    <lineage>
        <taxon>Bacteria</taxon>
        <taxon>Pseudomonadati</taxon>
        <taxon>Bacteroidota</taxon>
        <taxon>Bacteroidia</taxon>
        <taxon>Bacteroidales</taxon>
        <taxon>Prevotellaceae</taxon>
        <taxon>Prevotella</taxon>
    </lineage>
</organism>
<dbReference type="GO" id="GO:0004386">
    <property type="term" value="F:helicase activity"/>
    <property type="evidence" value="ECO:0007669"/>
    <property type="project" value="UniProtKB-KW"/>
</dbReference>
<dbReference type="Gene3D" id="3.40.50.300">
    <property type="entry name" value="P-loop containing nucleotide triphosphate hydrolases"/>
    <property type="match status" value="2"/>
</dbReference>
<accession>A0A096CHU5</accession>
<reference evidence="7 8" key="1">
    <citation type="submission" date="2014-07" db="EMBL/GenBank/DDBJ databases">
        <authorList>
            <person name="McCorrison J."/>
            <person name="Sanka R."/>
            <person name="Torralba M."/>
            <person name="Gillis M."/>
            <person name="Haft D.H."/>
            <person name="Methe B."/>
            <person name="Sutton G."/>
            <person name="Nelson K.E."/>
        </authorList>
    </citation>
    <scope>NUCLEOTIDE SEQUENCE [LARGE SCALE GENOMIC DNA]</scope>
    <source>
        <strain evidence="7 8">DNF00320</strain>
    </source>
</reference>
<dbReference type="SUPFAM" id="SSF52540">
    <property type="entry name" value="P-loop containing nucleoside triphosphate hydrolases"/>
    <property type="match status" value="2"/>
</dbReference>
<dbReference type="InterPro" id="IPR027417">
    <property type="entry name" value="P-loop_NTPase"/>
</dbReference>
<evidence type="ECO:0000259" key="6">
    <source>
        <dbReference type="PROSITE" id="PS51194"/>
    </source>
</evidence>
<protein>
    <submittedName>
        <fullName evidence="7">Helicase</fullName>
    </submittedName>
</protein>
<evidence type="ECO:0000256" key="4">
    <source>
        <dbReference type="ARBA" id="ARBA00022840"/>
    </source>
</evidence>
<dbReference type="PANTHER" id="PTHR47961:SF6">
    <property type="entry name" value="DNA-DIRECTED DNA POLYMERASE"/>
    <property type="match status" value="1"/>
</dbReference>